<organism evidence="1 2">
    <name type="scientific">Paenibacillus algicola</name>
    <dbReference type="NCBI Taxonomy" id="2565926"/>
    <lineage>
        <taxon>Bacteria</taxon>
        <taxon>Bacillati</taxon>
        <taxon>Bacillota</taxon>
        <taxon>Bacilli</taxon>
        <taxon>Bacillales</taxon>
        <taxon>Paenibacillaceae</taxon>
        <taxon>Paenibacillus</taxon>
    </lineage>
</organism>
<dbReference type="Proteomes" id="UP000300879">
    <property type="component" value="Chromosome"/>
</dbReference>
<sequence>MNNQVKLTDAEKIELSYLHLKGFRYLVRNEIGSVKVFVNKPHRDKETNYAPFGKTRGGYDHWIETKTPVSVEEQLRCRGVELGKYDFIKWADEPMLIEMLIDTPPVPTINPVNNRLEKDVFIRLIDAELSHWNSEDAYARGRAQGLQWVIDRVKSVPPVPTIAAKEEIARLNCDFYALKQLFLKQRKELAVAESLTNKNYLTATIVNMEHELFFNVTGVYGHFDWTGLNEFIKNHQDNNGPHALVQIAAKHPDTEIEFNFELEYVQPEYQYNNADSPPFVLPGYYQPHNISIVQIKPQGPAISLSTNREGK</sequence>
<proteinExistence type="predicted"/>
<gene>
    <name evidence="1" type="ORF">E6C60_3048</name>
</gene>
<dbReference type="AlphaFoldDB" id="A0A4P8XSU9"/>
<reference evidence="1 2" key="1">
    <citation type="submission" date="2019-05" db="EMBL/GenBank/DDBJ databases">
        <authorList>
            <person name="Chen C."/>
        </authorList>
    </citation>
    <scope>NUCLEOTIDE SEQUENCE [LARGE SCALE GENOMIC DNA]</scope>
    <source>
        <strain evidence="1 2">HB172198</strain>
    </source>
</reference>
<dbReference type="RefSeq" id="WP_233281028.1">
    <property type="nucleotide sequence ID" value="NZ_CP040396.1"/>
</dbReference>
<evidence type="ECO:0000313" key="2">
    <source>
        <dbReference type="Proteomes" id="UP000300879"/>
    </source>
</evidence>
<accession>A0A4P8XSU9</accession>
<protein>
    <submittedName>
        <fullName evidence="1">Uncharacterized protein</fullName>
    </submittedName>
</protein>
<evidence type="ECO:0000313" key="1">
    <source>
        <dbReference type="EMBL" id="QCT03759.1"/>
    </source>
</evidence>
<name>A0A4P8XSU9_9BACL</name>
<dbReference type="EMBL" id="CP040396">
    <property type="protein sequence ID" value="QCT03759.1"/>
    <property type="molecule type" value="Genomic_DNA"/>
</dbReference>
<keyword evidence="2" id="KW-1185">Reference proteome</keyword>
<dbReference type="KEGG" id="palo:E6C60_3048"/>